<evidence type="ECO:0000256" key="5">
    <source>
        <dbReference type="ARBA" id="ARBA00023125"/>
    </source>
</evidence>
<gene>
    <name evidence="11" type="ORF">PVAP13_5NG035700</name>
</gene>
<evidence type="ECO:0000256" key="1">
    <source>
        <dbReference type="ARBA" id="ARBA00022723"/>
    </source>
</evidence>
<evidence type="ECO:0000256" key="7">
    <source>
        <dbReference type="ARBA" id="ARBA00023242"/>
    </source>
</evidence>
<accession>A0A8T0RP79</accession>
<dbReference type="GO" id="GO:0003677">
    <property type="term" value="F:DNA binding"/>
    <property type="evidence" value="ECO:0007669"/>
    <property type="project" value="UniProtKB-UniRule"/>
</dbReference>
<dbReference type="PANTHER" id="PTHR31089:SF22">
    <property type="entry name" value="CYCLIC DOF FACTOR 4"/>
    <property type="match status" value="1"/>
</dbReference>
<proteinExistence type="predicted"/>
<keyword evidence="3" id="KW-0862">Zinc</keyword>
<feature type="domain" description="Dof-type" evidence="10">
    <location>
        <begin position="132"/>
        <end position="186"/>
    </location>
</feature>
<feature type="region of interest" description="Disordered" evidence="9">
    <location>
        <begin position="176"/>
        <end position="206"/>
    </location>
</feature>
<dbReference type="Proteomes" id="UP000823388">
    <property type="component" value="Chromosome 5N"/>
</dbReference>
<evidence type="ECO:0000256" key="2">
    <source>
        <dbReference type="ARBA" id="ARBA00022771"/>
    </source>
</evidence>
<feature type="compositionally biased region" description="Pro residues" evidence="9">
    <location>
        <begin position="301"/>
        <end position="311"/>
    </location>
</feature>
<dbReference type="GO" id="GO:0003700">
    <property type="term" value="F:DNA-binding transcription factor activity"/>
    <property type="evidence" value="ECO:0007669"/>
    <property type="project" value="InterPro"/>
</dbReference>
<evidence type="ECO:0000313" key="11">
    <source>
        <dbReference type="EMBL" id="KAG2586413.1"/>
    </source>
</evidence>
<dbReference type="PROSITE" id="PS50884">
    <property type="entry name" value="ZF_DOF_2"/>
    <property type="match status" value="1"/>
</dbReference>
<dbReference type="InterPro" id="IPR003851">
    <property type="entry name" value="Znf_Dof"/>
</dbReference>
<feature type="region of interest" description="Disordered" evidence="9">
    <location>
        <begin position="1"/>
        <end position="23"/>
    </location>
</feature>
<comment type="caution">
    <text evidence="11">The sequence shown here is derived from an EMBL/GenBank/DDBJ whole genome shotgun (WGS) entry which is preliminary data.</text>
</comment>
<keyword evidence="2 8" id="KW-0863">Zinc-finger</keyword>
<dbReference type="PROSITE" id="PS01361">
    <property type="entry name" value="ZF_DOF_1"/>
    <property type="match status" value="1"/>
</dbReference>
<dbReference type="GO" id="GO:0005634">
    <property type="term" value="C:nucleus"/>
    <property type="evidence" value="ECO:0007669"/>
    <property type="project" value="UniProtKB-SubCell"/>
</dbReference>
<evidence type="ECO:0000256" key="8">
    <source>
        <dbReference type="PROSITE-ProRule" id="PRU00071"/>
    </source>
</evidence>
<name>A0A8T0RP79_PANVG</name>
<dbReference type="Pfam" id="PF02701">
    <property type="entry name" value="Zn_ribbon_Dof"/>
    <property type="match status" value="1"/>
</dbReference>
<keyword evidence="7 8" id="KW-0539">Nucleus</keyword>
<protein>
    <recommendedName>
        <fullName evidence="10">Dof-type domain-containing protein</fullName>
    </recommendedName>
</protein>
<evidence type="ECO:0000256" key="3">
    <source>
        <dbReference type="ARBA" id="ARBA00022833"/>
    </source>
</evidence>
<keyword evidence="12" id="KW-1185">Reference proteome</keyword>
<evidence type="ECO:0000259" key="10">
    <source>
        <dbReference type="PROSITE" id="PS50884"/>
    </source>
</evidence>
<sequence>MSPRRPLRASCTSCPAPPQDRQAPPTARLVLLRPLFSSSPVFLHYKLPRRLLSFPSRQRPATSSHHYNLLLWLARTGRQARGRVLGGREWMVRCAADMEAGHQAAEGGALAVVPAAGGRGGGAGGGREPAGLPCPRCESVDTKFCYYNNYNLSQPRHFCRACRRYWTRGGALRNIPVGGGTRKATPAATRRKRPASTPPAPAPPAAAAAGVAVPPLTVSGPHGALLRQYGLPFPAPATASPMAAVDPDRRLLDLGGSFSSLIAAASGPDVVGGHFSAGFLVGGLPPALVHPPGGGAAAGTLPPPPPQPQPQPVSQALAVPEGLFWSMGWPDLSI</sequence>
<evidence type="ECO:0000256" key="4">
    <source>
        <dbReference type="ARBA" id="ARBA00023015"/>
    </source>
</evidence>
<dbReference type="EMBL" id="CM029046">
    <property type="protein sequence ID" value="KAG2586413.1"/>
    <property type="molecule type" value="Genomic_DNA"/>
</dbReference>
<evidence type="ECO:0000313" key="12">
    <source>
        <dbReference type="Proteomes" id="UP000823388"/>
    </source>
</evidence>
<comment type="subcellular location">
    <subcellularLocation>
        <location evidence="8">Nucleus</location>
    </subcellularLocation>
</comment>
<evidence type="ECO:0000256" key="9">
    <source>
        <dbReference type="SAM" id="MobiDB-lite"/>
    </source>
</evidence>
<keyword evidence="1" id="KW-0479">Metal-binding</keyword>
<organism evidence="11 12">
    <name type="scientific">Panicum virgatum</name>
    <name type="common">Blackwell switchgrass</name>
    <dbReference type="NCBI Taxonomy" id="38727"/>
    <lineage>
        <taxon>Eukaryota</taxon>
        <taxon>Viridiplantae</taxon>
        <taxon>Streptophyta</taxon>
        <taxon>Embryophyta</taxon>
        <taxon>Tracheophyta</taxon>
        <taxon>Spermatophyta</taxon>
        <taxon>Magnoliopsida</taxon>
        <taxon>Liliopsida</taxon>
        <taxon>Poales</taxon>
        <taxon>Poaceae</taxon>
        <taxon>PACMAD clade</taxon>
        <taxon>Panicoideae</taxon>
        <taxon>Panicodae</taxon>
        <taxon>Paniceae</taxon>
        <taxon>Panicinae</taxon>
        <taxon>Panicum</taxon>
        <taxon>Panicum sect. Hiantes</taxon>
    </lineage>
</organism>
<keyword evidence="4" id="KW-0805">Transcription regulation</keyword>
<dbReference type="PANTHER" id="PTHR31089">
    <property type="entry name" value="CYCLIC DOF FACTOR 2"/>
    <property type="match status" value="1"/>
</dbReference>
<feature type="region of interest" description="Disordered" evidence="9">
    <location>
        <begin position="291"/>
        <end position="314"/>
    </location>
</feature>
<dbReference type="InterPro" id="IPR045174">
    <property type="entry name" value="Dof"/>
</dbReference>
<evidence type="ECO:0000256" key="6">
    <source>
        <dbReference type="ARBA" id="ARBA00023163"/>
    </source>
</evidence>
<keyword evidence="5 8" id="KW-0238">DNA-binding</keyword>
<reference evidence="11" key="1">
    <citation type="submission" date="2020-05" db="EMBL/GenBank/DDBJ databases">
        <title>WGS assembly of Panicum virgatum.</title>
        <authorList>
            <person name="Lovell J.T."/>
            <person name="Jenkins J."/>
            <person name="Shu S."/>
            <person name="Juenger T.E."/>
            <person name="Schmutz J."/>
        </authorList>
    </citation>
    <scope>NUCLEOTIDE SEQUENCE</scope>
    <source>
        <strain evidence="11">AP13</strain>
    </source>
</reference>
<dbReference type="AlphaFoldDB" id="A0A8T0RP79"/>
<dbReference type="GO" id="GO:0008270">
    <property type="term" value="F:zinc ion binding"/>
    <property type="evidence" value="ECO:0007669"/>
    <property type="project" value="UniProtKB-KW"/>
</dbReference>
<keyword evidence="6" id="KW-0804">Transcription</keyword>